<feature type="signal peptide" evidence="1">
    <location>
        <begin position="1"/>
        <end position="18"/>
    </location>
</feature>
<name>A0ABV6ZV70_9PROT</name>
<dbReference type="SUPFAM" id="SSF50952">
    <property type="entry name" value="Soluble quinoprotein glucose dehydrogenase"/>
    <property type="match status" value="1"/>
</dbReference>
<dbReference type="EC" id="1.1.5.-" evidence="3"/>
<sequence>MLRALSVLLLVATAPALAQDYAVEAETVVAGLDHPWSLAFLPDGSMLVTERAGRLRLIRGGALITEPLAGTPNVFNNRQAGLFDVLLHPDFAENRLVYLSFAQGNTVMNRTAIARGRLSEGATALEDTEVIFQAEATKPGGAHYGGRMVFLEDGTLLLTIGEGFIRMDQAQDPTNHFGTIVRLTEDGDPAPGNPFADGEEGDEAVWSFGHRNPQAIAIEPSSGDVWEIEHGPRGGDEINRIVAGANYGWPRASNGDHYDGEMIPDHAEGDGFEGPLLHWTPSIAPSGMAFYDGPDFPEWQGDLFVGALAGSHLRRVDLQDGEIVGEEALLGELGVRIRDVRMGPDGSLYILTDEPEPDGALMRIIPAR</sequence>
<dbReference type="Gene3D" id="2.120.10.30">
    <property type="entry name" value="TolB, C-terminal domain"/>
    <property type="match status" value="1"/>
</dbReference>
<keyword evidence="4" id="KW-1185">Reference proteome</keyword>
<evidence type="ECO:0000256" key="1">
    <source>
        <dbReference type="SAM" id="SignalP"/>
    </source>
</evidence>
<dbReference type="InterPro" id="IPR012938">
    <property type="entry name" value="Glc/Sorbosone_DH"/>
</dbReference>
<organism evidence="3 4">
    <name type="scientific">Hyphobacterium vulgare</name>
    <dbReference type="NCBI Taxonomy" id="1736751"/>
    <lineage>
        <taxon>Bacteria</taxon>
        <taxon>Pseudomonadati</taxon>
        <taxon>Pseudomonadota</taxon>
        <taxon>Alphaproteobacteria</taxon>
        <taxon>Maricaulales</taxon>
        <taxon>Maricaulaceae</taxon>
        <taxon>Hyphobacterium</taxon>
    </lineage>
</organism>
<evidence type="ECO:0000259" key="2">
    <source>
        <dbReference type="Pfam" id="PF07995"/>
    </source>
</evidence>
<dbReference type="RefSeq" id="WP_343165078.1">
    <property type="nucleotide sequence ID" value="NZ_JBHRSV010000002.1"/>
</dbReference>
<dbReference type="InterPro" id="IPR011041">
    <property type="entry name" value="Quinoprot_gluc/sorb_DH_b-prop"/>
</dbReference>
<accession>A0ABV6ZV70</accession>
<gene>
    <name evidence="3" type="ORF">ACFOOR_04165</name>
</gene>
<dbReference type="InterPro" id="IPR011042">
    <property type="entry name" value="6-blade_b-propeller_TolB-like"/>
</dbReference>
<dbReference type="Pfam" id="PF07995">
    <property type="entry name" value="GSDH"/>
    <property type="match status" value="1"/>
</dbReference>
<dbReference type="GO" id="GO:0016491">
    <property type="term" value="F:oxidoreductase activity"/>
    <property type="evidence" value="ECO:0007669"/>
    <property type="project" value="UniProtKB-KW"/>
</dbReference>
<feature type="chain" id="PRO_5046830649" evidence="1">
    <location>
        <begin position="19"/>
        <end position="368"/>
    </location>
</feature>
<keyword evidence="1" id="KW-0732">Signal</keyword>
<keyword evidence="3" id="KW-0560">Oxidoreductase</keyword>
<evidence type="ECO:0000313" key="3">
    <source>
        <dbReference type="EMBL" id="MFC2925294.1"/>
    </source>
</evidence>
<protein>
    <submittedName>
        <fullName evidence="3">PQQ-dependent sugar dehydrogenase</fullName>
        <ecNumber evidence="3">1.1.5.-</ecNumber>
    </submittedName>
</protein>
<dbReference type="PANTHER" id="PTHR19328">
    <property type="entry name" value="HEDGEHOG-INTERACTING PROTEIN"/>
    <property type="match status" value="1"/>
</dbReference>
<feature type="domain" description="Glucose/Sorbosone dehydrogenase" evidence="2">
    <location>
        <begin position="32"/>
        <end position="363"/>
    </location>
</feature>
<comment type="caution">
    <text evidence="3">The sequence shown here is derived from an EMBL/GenBank/DDBJ whole genome shotgun (WGS) entry which is preliminary data.</text>
</comment>
<dbReference type="EMBL" id="JBHRSV010000002">
    <property type="protein sequence ID" value="MFC2925294.1"/>
    <property type="molecule type" value="Genomic_DNA"/>
</dbReference>
<dbReference type="PANTHER" id="PTHR19328:SF75">
    <property type="entry name" value="ALDOSE SUGAR DEHYDROGENASE YLII"/>
    <property type="match status" value="1"/>
</dbReference>
<reference evidence="4" key="1">
    <citation type="journal article" date="2019" name="Int. J. Syst. Evol. Microbiol.">
        <title>The Global Catalogue of Microorganisms (GCM) 10K type strain sequencing project: providing services to taxonomists for standard genome sequencing and annotation.</title>
        <authorList>
            <consortium name="The Broad Institute Genomics Platform"/>
            <consortium name="The Broad Institute Genome Sequencing Center for Infectious Disease"/>
            <person name="Wu L."/>
            <person name="Ma J."/>
        </authorList>
    </citation>
    <scope>NUCLEOTIDE SEQUENCE [LARGE SCALE GENOMIC DNA]</scope>
    <source>
        <strain evidence="4">KCTC 52487</strain>
    </source>
</reference>
<proteinExistence type="predicted"/>
<evidence type="ECO:0000313" key="4">
    <source>
        <dbReference type="Proteomes" id="UP001595379"/>
    </source>
</evidence>
<dbReference type="Proteomes" id="UP001595379">
    <property type="component" value="Unassembled WGS sequence"/>
</dbReference>